<keyword evidence="1" id="KW-0489">Methyltransferase</keyword>
<dbReference type="GO" id="GO:0032259">
    <property type="term" value="P:methylation"/>
    <property type="evidence" value="ECO:0007669"/>
    <property type="project" value="UniProtKB-KW"/>
</dbReference>
<dbReference type="Gene3D" id="3.40.50.150">
    <property type="entry name" value="Vaccinia Virus protein VP39"/>
    <property type="match status" value="1"/>
</dbReference>
<organism evidence="1 2">
    <name type="scientific">Desmospora activa DSM 45169</name>
    <dbReference type="NCBI Taxonomy" id="1121389"/>
    <lineage>
        <taxon>Bacteria</taxon>
        <taxon>Bacillati</taxon>
        <taxon>Bacillota</taxon>
        <taxon>Bacilli</taxon>
        <taxon>Bacillales</taxon>
        <taxon>Thermoactinomycetaceae</taxon>
        <taxon>Desmospora</taxon>
    </lineage>
</organism>
<dbReference type="EMBL" id="PZZP01000001">
    <property type="protein sequence ID" value="PTM59454.1"/>
    <property type="molecule type" value="Genomic_DNA"/>
</dbReference>
<dbReference type="PANTHER" id="PTHR38451:SF1">
    <property type="entry name" value="TRNA (ADENINE(22)-N(1))-METHYLTRANSFERASE"/>
    <property type="match status" value="1"/>
</dbReference>
<dbReference type="OrthoDB" id="5881184at2"/>
<comment type="caution">
    <text evidence="1">The sequence shown here is derived from an EMBL/GenBank/DDBJ whole genome shotgun (WGS) entry which is preliminary data.</text>
</comment>
<dbReference type="PANTHER" id="PTHR38451">
    <property type="entry name" value="TRNA (ADENINE(22)-N(1))-METHYLTRANSFERASE"/>
    <property type="match status" value="1"/>
</dbReference>
<gene>
    <name evidence="1" type="ORF">C8J48_2077</name>
</gene>
<reference evidence="1 2" key="1">
    <citation type="submission" date="2018-04" db="EMBL/GenBank/DDBJ databases">
        <title>Genomic Encyclopedia of Archaeal and Bacterial Type Strains, Phase II (KMG-II): from individual species to whole genera.</title>
        <authorList>
            <person name="Goeker M."/>
        </authorList>
    </citation>
    <scope>NUCLEOTIDE SEQUENCE [LARGE SCALE GENOMIC DNA]</scope>
    <source>
        <strain evidence="1 2">DSM 45169</strain>
    </source>
</reference>
<dbReference type="Gene3D" id="1.10.287.1890">
    <property type="match status" value="1"/>
</dbReference>
<dbReference type="PIRSF" id="PIRSF018637">
    <property type="entry name" value="TrmK"/>
    <property type="match status" value="1"/>
</dbReference>
<evidence type="ECO:0000313" key="2">
    <source>
        <dbReference type="Proteomes" id="UP000241639"/>
    </source>
</evidence>
<proteinExistence type="predicted"/>
<protein>
    <submittedName>
        <fullName evidence="1">tRNA (Adenine22-N1)-methyltransferase</fullName>
    </submittedName>
</protein>
<keyword evidence="2" id="KW-1185">Reference proteome</keyword>
<sequence>MDEEMKMNKQVRQVDGLSLRLSAVADAIPSGRVVADIGSDHAQLLIALAQAGLLKRGIAGEVNEGPWKNASQNVNDADLQHQIQVRRGNGLDVLKVGEAEVVVIAGMGGHLITSILDRSLHKMEKLERLVLQPNNGVDHVRRWLYRHGWEIDGENLVREAGILYEVVTASPGDPDQPYRGLPLPLEQAYEVGPLLWQERHPLLLHKLTEKLEGLDRILQQLELGRSPEARQRLQQLKQTREEWRRWQQWLQQDEN</sequence>
<dbReference type="AlphaFoldDB" id="A0A2T4ZC39"/>
<dbReference type="InterPro" id="IPR029063">
    <property type="entry name" value="SAM-dependent_MTases_sf"/>
</dbReference>
<dbReference type="InterPro" id="IPR006901">
    <property type="entry name" value="TrmK"/>
</dbReference>
<dbReference type="Proteomes" id="UP000241639">
    <property type="component" value="Unassembled WGS sequence"/>
</dbReference>
<name>A0A2T4ZC39_9BACL</name>
<keyword evidence="1" id="KW-0808">Transferase</keyword>
<dbReference type="GO" id="GO:0160105">
    <property type="term" value="F:tRNA (adenine(22)-N1)-methyltransferase activity"/>
    <property type="evidence" value="ECO:0007669"/>
    <property type="project" value="InterPro"/>
</dbReference>
<dbReference type="Pfam" id="PF04816">
    <property type="entry name" value="TrmK"/>
    <property type="match status" value="1"/>
</dbReference>
<dbReference type="SUPFAM" id="SSF53335">
    <property type="entry name" value="S-adenosyl-L-methionine-dependent methyltransferases"/>
    <property type="match status" value="1"/>
</dbReference>
<accession>A0A2T4ZC39</accession>
<evidence type="ECO:0000313" key="1">
    <source>
        <dbReference type="EMBL" id="PTM59454.1"/>
    </source>
</evidence>